<evidence type="ECO:0000313" key="3">
    <source>
        <dbReference type="Proteomes" id="UP000263833"/>
    </source>
</evidence>
<sequence>MLKIGRRSFVQSAMASIAGVSAASLPISAVRAQELPKPELSPEILKRARAAFARHDKRIWQRETMAIADFSAPSRIPRFHMLNMISGETTPLLVAHGKGSDPGHSGWVQHFSNVPGSEATSAGSYIAGESYVGQHGLSRRLIGLDPENDQAENRAIVIHAAWYVDPSLAAERGKIGRSQGCFAFSKDDIGQVLWRLGPGSLLYADKA</sequence>
<dbReference type="Proteomes" id="UP000263833">
    <property type="component" value="Unassembled WGS sequence"/>
</dbReference>
<feature type="chain" id="PRO_5016794597" description="L,D-transpeptidase catalytic domain" evidence="1">
    <location>
        <begin position="23"/>
        <end position="207"/>
    </location>
</feature>
<accession>A0A371BHS2</accession>
<dbReference type="AlphaFoldDB" id="A0A371BHS2"/>
<dbReference type="OrthoDB" id="9815195at2"/>
<organism evidence="2 3">
    <name type="scientific">Sphingorhabdus pulchriflava</name>
    <dbReference type="NCBI Taxonomy" id="2292257"/>
    <lineage>
        <taxon>Bacteria</taxon>
        <taxon>Pseudomonadati</taxon>
        <taxon>Pseudomonadota</taxon>
        <taxon>Alphaproteobacteria</taxon>
        <taxon>Sphingomonadales</taxon>
        <taxon>Sphingomonadaceae</taxon>
        <taxon>Sphingorhabdus</taxon>
    </lineage>
</organism>
<dbReference type="InterPro" id="IPR032676">
    <property type="entry name" value="YkuD_2"/>
</dbReference>
<evidence type="ECO:0000313" key="2">
    <source>
        <dbReference type="EMBL" id="RDV07088.1"/>
    </source>
</evidence>
<dbReference type="Pfam" id="PF13645">
    <property type="entry name" value="YkuD_2"/>
    <property type="match status" value="1"/>
</dbReference>
<reference evidence="3" key="1">
    <citation type="submission" date="2018-08" db="EMBL/GenBank/DDBJ databases">
        <authorList>
            <person name="Kim S.-J."/>
            <person name="Jung G.-Y."/>
        </authorList>
    </citation>
    <scope>NUCLEOTIDE SEQUENCE [LARGE SCALE GENOMIC DNA]</scope>
    <source>
        <strain evidence="3">GY_G</strain>
    </source>
</reference>
<keyword evidence="3" id="KW-1185">Reference proteome</keyword>
<dbReference type="PANTHER" id="PTHR38477:SF1">
    <property type="entry name" value="MUREIN L,D-TRANSPEPTIDASE CATALYTIC DOMAIN FAMILY PROTEIN"/>
    <property type="match status" value="1"/>
</dbReference>
<evidence type="ECO:0008006" key="4">
    <source>
        <dbReference type="Google" id="ProtNLM"/>
    </source>
</evidence>
<name>A0A371BHS2_9SPHN</name>
<proteinExistence type="predicted"/>
<dbReference type="PROSITE" id="PS51318">
    <property type="entry name" value="TAT"/>
    <property type="match status" value="1"/>
</dbReference>
<protein>
    <recommendedName>
        <fullName evidence="4">L,D-transpeptidase catalytic domain</fullName>
    </recommendedName>
</protein>
<dbReference type="InterPro" id="IPR006311">
    <property type="entry name" value="TAT_signal"/>
</dbReference>
<feature type="signal peptide" evidence="1">
    <location>
        <begin position="1"/>
        <end position="22"/>
    </location>
</feature>
<dbReference type="EMBL" id="QRGP01000001">
    <property type="protein sequence ID" value="RDV07088.1"/>
    <property type="molecule type" value="Genomic_DNA"/>
</dbReference>
<keyword evidence="1" id="KW-0732">Signal</keyword>
<gene>
    <name evidence="2" type="ORF">DXH95_06820</name>
</gene>
<evidence type="ECO:0000256" key="1">
    <source>
        <dbReference type="SAM" id="SignalP"/>
    </source>
</evidence>
<dbReference type="PANTHER" id="PTHR38477">
    <property type="entry name" value="HYPOTHETICAL EXPORTED PROTEIN"/>
    <property type="match status" value="1"/>
</dbReference>
<comment type="caution">
    <text evidence="2">The sequence shown here is derived from an EMBL/GenBank/DDBJ whole genome shotgun (WGS) entry which is preliminary data.</text>
</comment>